<name>A0A269PG69_9CORY</name>
<dbReference type="EMBL" id="NSGO01000004">
    <property type="protein sequence ID" value="PAT06263.1"/>
    <property type="molecule type" value="Genomic_DNA"/>
</dbReference>
<dbReference type="EMBL" id="NQMQ01000002">
    <property type="protein sequence ID" value="PAJ70968.1"/>
    <property type="molecule type" value="Genomic_DNA"/>
</dbReference>
<gene>
    <name evidence="2" type="ORF">CIG21_01980</name>
    <name evidence="3" type="ORF">CKJ81_04715</name>
</gene>
<dbReference type="Proteomes" id="UP000215771">
    <property type="component" value="Unassembled WGS sequence"/>
</dbReference>
<protein>
    <submittedName>
        <fullName evidence="2">Uncharacterized protein</fullName>
    </submittedName>
</protein>
<accession>A0A269PG69</accession>
<comment type="caution">
    <text evidence="2">The sequence shown here is derived from an EMBL/GenBank/DDBJ whole genome shotgun (WGS) entry which is preliminary data.</text>
</comment>
<evidence type="ECO:0000313" key="3">
    <source>
        <dbReference type="EMBL" id="PAT06263.1"/>
    </source>
</evidence>
<evidence type="ECO:0000313" key="4">
    <source>
        <dbReference type="Proteomes" id="UP000215771"/>
    </source>
</evidence>
<proteinExistence type="predicted"/>
<dbReference type="Proteomes" id="UP000218281">
    <property type="component" value="Unassembled WGS sequence"/>
</dbReference>
<sequence length="97" mass="10527">MEEQVITETVPVDDGSNGCAWPAQGEGSGNQEYSTFCDGTWARTITPENEQEYFWTSEGGTWTSVDPTGSNENGVCWAREPFAQAPEAVKNAVPFCA</sequence>
<reference evidence="3 5" key="1">
    <citation type="submission" date="2017-08" db="EMBL/GenBank/DDBJ databases">
        <title>Whole genome sequences of 6 clinical strains closest to Corynebacterium imitans.</title>
        <authorList>
            <person name="Bernier A.-M."/>
            <person name="Burdz T."/>
            <person name="Bernard K."/>
        </authorList>
    </citation>
    <scope>NUCLEOTIDE SEQUENCE [LARGE SCALE GENOMIC DNA]</scope>
    <source>
        <strain evidence="3 5">NML93-0607</strain>
    </source>
</reference>
<dbReference type="AlphaFoldDB" id="A0A269PG69"/>
<keyword evidence="5" id="KW-1185">Reference proteome</keyword>
<evidence type="ECO:0000313" key="5">
    <source>
        <dbReference type="Proteomes" id="UP000218281"/>
    </source>
</evidence>
<reference evidence="2 4" key="2">
    <citation type="submission" date="2017-08" db="EMBL/GenBank/DDBJ databases">
        <authorList>
            <person name="de Groot N.N."/>
        </authorList>
    </citation>
    <scope>NUCLEOTIDE SEQUENCE [LARGE SCALE GENOMIC DNA]</scope>
    <source>
        <strain evidence="2 4">NBT06-6</strain>
    </source>
</reference>
<evidence type="ECO:0000256" key="1">
    <source>
        <dbReference type="SAM" id="MobiDB-lite"/>
    </source>
</evidence>
<feature type="region of interest" description="Disordered" evidence="1">
    <location>
        <begin position="1"/>
        <end position="32"/>
    </location>
</feature>
<organism evidence="2 4">
    <name type="scientific">Corynebacterium hadale</name>
    <dbReference type="NCBI Taxonomy" id="2026255"/>
    <lineage>
        <taxon>Bacteria</taxon>
        <taxon>Bacillati</taxon>
        <taxon>Actinomycetota</taxon>
        <taxon>Actinomycetes</taxon>
        <taxon>Mycobacteriales</taxon>
        <taxon>Corynebacteriaceae</taxon>
        <taxon>Corynebacterium</taxon>
    </lineage>
</organism>
<evidence type="ECO:0000313" key="2">
    <source>
        <dbReference type="EMBL" id="PAJ70968.1"/>
    </source>
</evidence>